<comment type="catalytic activity">
    <reaction evidence="8">
        <text>DNA(n) + a 2'-deoxyribonucleoside 5'-triphosphate = DNA(n+1) + diphosphate</text>
        <dbReference type="Rhea" id="RHEA:22508"/>
        <dbReference type="Rhea" id="RHEA-COMP:17339"/>
        <dbReference type="Rhea" id="RHEA-COMP:17340"/>
        <dbReference type="ChEBI" id="CHEBI:33019"/>
        <dbReference type="ChEBI" id="CHEBI:61560"/>
        <dbReference type="ChEBI" id="CHEBI:173112"/>
        <dbReference type="EC" id="2.7.7.7"/>
    </reaction>
</comment>
<keyword evidence="6" id="KW-0239">DNA-directed DNA polymerase</keyword>
<protein>
    <recommendedName>
        <fullName evidence="2">DNA polymerase III subunit delta</fullName>
        <ecNumber evidence="1">2.7.7.7</ecNumber>
    </recommendedName>
</protein>
<dbReference type="Pfam" id="PF06144">
    <property type="entry name" value="DNA_pol3_delta"/>
    <property type="match status" value="1"/>
</dbReference>
<dbReference type="GO" id="GO:0009360">
    <property type="term" value="C:DNA polymerase III complex"/>
    <property type="evidence" value="ECO:0007669"/>
    <property type="project" value="InterPro"/>
</dbReference>
<dbReference type="Pfam" id="PF21694">
    <property type="entry name" value="DNA_pol3_delta_C"/>
    <property type="match status" value="1"/>
</dbReference>
<dbReference type="Gene3D" id="1.20.272.10">
    <property type="match status" value="1"/>
</dbReference>
<evidence type="ECO:0000256" key="5">
    <source>
        <dbReference type="ARBA" id="ARBA00022705"/>
    </source>
</evidence>
<dbReference type="SUPFAM" id="SSF52540">
    <property type="entry name" value="P-loop containing nucleoside triphosphate hydrolases"/>
    <property type="match status" value="1"/>
</dbReference>
<dbReference type="GO" id="GO:0003887">
    <property type="term" value="F:DNA-directed DNA polymerase activity"/>
    <property type="evidence" value="ECO:0007669"/>
    <property type="project" value="UniProtKB-KW"/>
</dbReference>
<dbReference type="InterPro" id="IPR048466">
    <property type="entry name" value="DNA_pol3_delta-like_C"/>
</dbReference>
<keyword evidence="3 11" id="KW-0808">Transferase</keyword>
<dbReference type="Gene3D" id="1.10.8.60">
    <property type="match status" value="1"/>
</dbReference>
<sequence length="327" mass="38465">MNYWEFRHSLKEKKFSPVYLFIGEEKFLMEEALLELKKVRFKEFNYVAFFGDEINWNDLLPYLESPPLLGNQFIVVRHAQDLKDQNIPKKLEILFRRMTNTCLVFMANAEEEKPKKISFSKMIPPEGVVEFTKFRTDALRKWIKEKFQEKGKNIDDESIYFLSSYYSENIGLLIQEIEKVCIFAIDKKDITIDVFKGLLSPVEIAFYTFLDAILRRDFYLALSGIDTLFNEGTYPQVILEILIRQMRQLLRANALFKDGYSSEEIREKLGLHPFVVKKLLDALTKYSAAEIFEIYLLLRQTDLEFKTTAKDPRVLLEKVLLKIGAKI</sequence>
<reference evidence="11" key="1">
    <citation type="journal article" date="2020" name="mSystems">
        <title>Genome- and Community-Level Interaction Insights into Carbon Utilization and Element Cycling Functions of Hydrothermarchaeota in Hydrothermal Sediment.</title>
        <authorList>
            <person name="Zhou Z."/>
            <person name="Liu Y."/>
            <person name="Xu W."/>
            <person name="Pan J."/>
            <person name="Luo Z.H."/>
            <person name="Li M."/>
        </authorList>
    </citation>
    <scope>NUCLEOTIDE SEQUENCE [LARGE SCALE GENOMIC DNA]</scope>
    <source>
        <strain evidence="11">SpSt-81</strain>
    </source>
</reference>
<evidence type="ECO:0000256" key="6">
    <source>
        <dbReference type="ARBA" id="ARBA00022932"/>
    </source>
</evidence>
<name>A0A7C3RL43_DICTH</name>
<organism evidence="11">
    <name type="scientific">Dictyoglomus thermophilum</name>
    <dbReference type="NCBI Taxonomy" id="14"/>
    <lineage>
        <taxon>Bacteria</taxon>
        <taxon>Pseudomonadati</taxon>
        <taxon>Dictyoglomota</taxon>
        <taxon>Dictyoglomia</taxon>
        <taxon>Dictyoglomales</taxon>
        <taxon>Dictyoglomaceae</taxon>
        <taxon>Dictyoglomus</taxon>
    </lineage>
</organism>
<evidence type="ECO:0000256" key="2">
    <source>
        <dbReference type="ARBA" id="ARBA00017703"/>
    </source>
</evidence>
<gene>
    <name evidence="11" type="primary">holA</name>
    <name evidence="11" type="ORF">ENW00_01695</name>
</gene>
<evidence type="ECO:0000259" key="9">
    <source>
        <dbReference type="Pfam" id="PF06144"/>
    </source>
</evidence>
<evidence type="ECO:0000256" key="1">
    <source>
        <dbReference type="ARBA" id="ARBA00012417"/>
    </source>
</evidence>
<evidence type="ECO:0000256" key="3">
    <source>
        <dbReference type="ARBA" id="ARBA00022679"/>
    </source>
</evidence>
<dbReference type="NCBIfam" id="TIGR01128">
    <property type="entry name" value="holA"/>
    <property type="match status" value="1"/>
</dbReference>
<dbReference type="InterPro" id="IPR005790">
    <property type="entry name" value="DNA_polIII_delta"/>
</dbReference>
<feature type="domain" description="DNA polymerase III delta N-terminal" evidence="9">
    <location>
        <begin position="19"/>
        <end position="116"/>
    </location>
</feature>
<dbReference type="InterPro" id="IPR010372">
    <property type="entry name" value="DNA_pol3_delta_N"/>
</dbReference>
<dbReference type="SUPFAM" id="SSF48019">
    <property type="entry name" value="post-AAA+ oligomerization domain-like"/>
    <property type="match status" value="1"/>
</dbReference>
<comment type="caution">
    <text evidence="11">The sequence shown here is derived from an EMBL/GenBank/DDBJ whole genome shotgun (WGS) entry which is preliminary data.</text>
</comment>
<dbReference type="EC" id="2.7.7.7" evidence="1"/>
<accession>A0A7C3RL43</accession>
<dbReference type="InterPro" id="IPR008921">
    <property type="entry name" value="DNA_pol3_clamp-load_cplx_C"/>
</dbReference>
<proteinExistence type="inferred from homology"/>
<evidence type="ECO:0000259" key="10">
    <source>
        <dbReference type="Pfam" id="PF21694"/>
    </source>
</evidence>
<evidence type="ECO:0000256" key="7">
    <source>
        <dbReference type="ARBA" id="ARBA00034754"/>
    </source>
</evidence>
<dbReference type="InterPro" id="IPR027417">
    <property type="entry name" value="P-loop_NTPase"/>
</dbReference>
<dbReference type="PANTHER" id="PTHR34388">
    <property type="entry name" value="DNA POLYMERASE III SUBUNIT DELTA"/>
    <property type="match status" value="1"/>
</dbReference>
<dbReference type="PANTHER" id="PTHR34388:SF1">
    <property type="entry name" value="DNA POLYMERASE III SUBUNIT DELTA"/>
    <property type="match status" value="1"/>
</dbReference>
<keyword evidence="5" id="KW-0235">DNA replication</keyword>
<keyword evidence="4 11" id="KW-0548">Nucleotidyltransferase</keyword>
<feature type="domain" description="DNA polymerase III delta subunit-like C-terminal" evidence="10">
    <location>
        <begin position="207"/>
        <end position="323"/>
    </location>
</feature>
<dbReference type="AlphaFoldDB" id="A0A7C3RL43"/>
<comment type="similarity">
    <text evidence="7">Belongs to the DNA polymerase HolA subunit family.</text>
</comment>
<dbReference type="GO" id="GO:0003677">
    <property type="term" value="F:DNA binding"/>
    <property type="evidence" value="ECO:0007669"/>
    <property type="project" value="InterPro"/>
</dbReference>
<evidence type="ECO:0000313" key="11">
    <source>
        <dbReference type="EMBL" id="HFX12856.1"/>
    </source>
</evidence>
<evidence type="ECO:0000256" key="8">
    <source>
        <dbReference type="ARBA" id="ARBA00049244"/>
    </source>
</evidence>
<dbReference type="EMBL" id="DTIN01000009">
    <property type="protein sequence ID" value="HFX12856.1"/>
    <property type="molecule type" value="Genomic_DNA"/>
</dbReference>
<evidence type="ECO:0000256" key="4">
    <source>
        <dbReference type="ARBA" id="ARBA00022695"/>
    </source>
</evidence>
<dbReference type="Gene3D" id="3.40.50.300">
    <property type="entry name" value="P-loop containing nucleotide triphosphate hydrolases"/>
    <property type="match status" value="1"/>
</dbReference>
<dbReference type="GO" id="GO:0006261">
    <property type="term" value="P:DNA-templated DNA replication"/>
    <property type="evidence" value="ECO:0007669"/>
    <property type="project" value="TreeGrafter"/>
</dbReference>